<dbReference type="RefSeq" id="WP_143333188.1">
    <property type="nucleotide sequence ID" value="NZ_CP041626.1"/>
</dbReference>
<dbReference type="Proteomes" id="UP000315953">
    <property type="component" value="Chromosome"/>
</dbReference>
<dbReference type="KEGG" id="dpm:FNV33_02785"/>
<protein>
    <submittedName>
        <fullName evidence="1">Uncharacterized protein</fullName>
    </submittedName>
</protein>
<organism evidence="1 2">
    <name type="scientific">Dolosigranulum pigrum</name>
    <dbReference type="NCBI Taxonomy" id="29394"/>
    <lineage>
        <taxon>Bacteria</taxon>
        <taxon>Bacillati</taxon>
        <taxon>Bacillota</taxon>
        <taxon>Bacilli</taxon>
        <taxon>Lactobacillales</taxon>
        <taxon>Carnobacteriaceae</taxon>
        <taxon>Dolosigranulum</taxon>
    </lineage>
</organism>
<name>A0A516GHL6_9LACT</name>
<evidence type="ECO:0000313" key="1">
    <source>
        <dbReference type="EMBL" id="QDO91024.1"/>
    </source>
</evidence>
<dbReference type="EMBL" id="CP041626">
    <property type="protein sequence ID" value="QDO91024.1"/>
    <property type="molecule type" value="Genomic_DNA"/>
</dbReference>
<gene>
    <name evidence="1" type="ORF">FNV33_02785</name>
</gene>
<dbReference type="AlphaFoldDB" id="A0A516GHL6"/>
<sequence length="90" mass="10715">MFTSRAINLIEQGMNIKAVRLNVAVREQKIFCDLLEHEEFIDRLKMAIEEYREVDQKKLLICYEELLRVVNQHIYDDPIIIIDYPVKYGG</sequence>
<evidence type="ECO:0000313" key="2">
    <source>
        <dbReference type="Proteomes" id="UP000315953"/>
    </source>
</evidence>
<proteinExistence type="predicted"/>
<reference evidence="1 2" key="1">
    <citation type="submission" date="2019-07" db="EMBL/GenBank/DDBJ databases">
        <title>Genome assembly of a nasal isolate of Dolosigranulum pigrum from a chronic sinusitis patient.</title>
        <authorList>
            <person name="Baig S."/>
            <person name="Overballe-Petersen S."/>
            <person name="Kaspar U."/>
            <person name="Rendboe A."/>
            <person name="de Man T."/>
            <person name="Liu C."/>
            <person name="Price L.B."/>
            <person name="Stegger M."/>
            <person name="Becker K."/>
            <person name="Skytt Andersen P."/>
        </authorList>
    </citation>
    <scope>NUCLEOTIDE SEQUENCE [LARGE SCALE GENOMIC DNA]</scope>
    <source>
        <strain evidence="1 2">83VPs-KB5</strain>
    </source>
</reference>
<accession>A0A516GHL6</accession>